<dbReference type="EMBL" id="AZEZ01000097">
    <property type="protein sequence ID" value="KRL42917.1"/>
    <property type="molecule type" value="Genomic_DNA"/>
</dbReference>
<keyword evidence="7" id="KW-0407">Ion channel</keyword>
<sequence length="261" mass="29448">MKKFHKFIHSNSYYLVIVLAGLASMVVLVLSYIPGFDVTKTPYIEIDFITLFIFAFDYFGRLYLAKNKGQFFRHNIVDLLAILPFSTVFNIFRIFRVVNVIRFAKVFTLIRFIGTAGKLQKNAKKFLKINGFIYLIIICGIVLVTAAITYSLAEGVSLSNSFWWAIVTASTVGYGDVAPKTLVGRAAAISLMIVGIGFIGTLTSTITNYVTHESTVKSEDKLDKILLKLDKLEKENRKLRKDLIDLKAKKELENPNDSKDH</sequence>
<evidence type="ECO:0000313" key="12">
    <source>
        <dbReference type="Proteomes" id="UP000050872"/>
    </source>
</evidence>
<dbReference type="AlphaFoldDB" id="A0A0R1QLC6"/>
<keyword evidence="8" id="KW-0175">Coiled coil</keyword>
<dbReference type="Pfam" id="PF07885">
    <property type="entry name" value="Ion_trans_2"/>
    <property type="match status" value="1"/>
</dbReference>
<feature type="transmembrane region" description="Helical" evidence="9">
    <location>
        <begin position="131"/>
        <end position="153"/>
    </location>
</feature>
<reference evidence="11 12" key="1">
    <citation type="journal article" date="2015" name="Genome Announc.">
        <title>Expanding the biotechnology potential of lactobacilli through comparative genomics of 213 strains and associated genera.</title>
        <authorList>
            <person name="Sun Z."/>
            <person name="Harris H.M."/>
            <person name="McCann A."/>
            <person name="Guo C."/>
            <person name="Argimon S."/>
            <person name="Zhang W."/>
            <person name="Yang X."/>
            <person name="Jeffery I.B."/>
            <person name="Cooney J.C."/>
            <person name="Kagawa T.F."/>
            <person name="Liu W."/>
            <person name="Song Y."/>
            <person name="Salvetti E."/>
            <person name="Wrobel A."/>
            <person name="Rasinkangas P."/>
            <person name="Parkhill J."/>
            <person name="Rea M.C."/>
            <person name="O'Sullivan O."/>
            <person name="Ritari J."/>
            <person name="Douillard F.P."/>
            <person name="Paul Ross R."/>
            <person name="Yang R."/>
            <person name="Briner A.E."/>
            <person name="Felis G.E."/>
            <person name="de Vos W.M."/>
            <person name="Barrangou R."/>
            <person name="Klaenhammer T.R."/>
            <person name="Caufield P.W."/>
            <person name="Cui Y."/>
            <person name="Zhang H."/>
            <person name="O'Toole P.W."/>
        </authorList>
    </citation>
    <scope>NUCLEOTIDE SEQUENCE [LARGE SCALE GENOMIC DNA]</scope>
    <source>
        <strain evidence="11 12">DSM 14500</strain>
    </source>
</reference>
<evidence type="ECO:0000313" key="11">
    <source>
        <dbReference type="EMBL" id="KRL42917.1"/>
    </source>
</evidence>
<dbReference type="GO" id="GO:0005249">
    <property type="term" value="F:voltage-gated potassium channel activity"/>
    <property type="evidence" value="ECO:0007669"/>
    <property type="project" value="InterPro"/>
</dbReference>
<proteinExistence type="predicted"/>
<dbReference type="Gene3D" id="1.10.287.70">
    <property type="match status" value="1"/>
</dbReference>
<dbReference type="OrthoDB" id="9785285at2"/>
<dbReference type="Gene3D" id="1.20.120.350">
    <property type="entry name" value="Voltage-gated potassium channels. Chain C"/>
    <property type="match status" value="1"/>
</dbReference>
<comment type="caution">
    <text evidence="11">The sequence shown here is derived from an EMBL/GenBank/DDBJ whole genome shotgun (WGS) entry which is preliminary data.</text>
</comment>
<feature type="transmembrane region" description="Helical" evidence="9">
    <location>
        <begin position="186"/>
        <end position="211"/>
    </location>
</feature>
<name>A0A0R1QLC6_9LACO</name>
<evidence type="ECO:0000256" key="7">
    <source>
        <dbReference type="ARBA" id="ARBA00023303"/>
    </source>
</evidence>
<comment type="subcellular location">
    <subcellularLocation>
        <location evidence="1">Membrane</location>
        <topology evidence="1">Multi-pass membrane protein</topology>
    </subcellularLocation>
</comment>
<keyword evidence="12" id="KW-1185">Reference proteome</keyword>
<dbReference type="GO" id="GO:0001508">
    <property type="term" value="P:action potential"/>
    <property type="evidence" value="ECO:0007669"/>
    <property type="project" value="TreeGrafter"/>
</dbReference>
<dbReference type="PANTHER" id="PTHR11537">
    <property type="entry name" value="VOLTAGE-GATED POTASSIUM CHANNEL"/>
    <property type="match status" value="1"/>
</dbReference>
<dbReference type="RefSeq" id="WP_057888747.1">
    <property type="nucleotide sequence ID" value="NZ_AZEZ01000097.1"/>
</dbReference>
<evidence type="ECO:0000256" key="1">
    <source>
        <dbReference type="ARBA" id="ARBA00004141"/>
    </source>
</evidence>
<dbReference type="GO" id="GO:0008076">
    <property type="term" value="C:voltage-gated potassium channel complex"/>
    <property type="evidence" value="ECO:0007669"/>
    <property type="project" value="InterPro"/>
</dbReference>
<evidence type="ECO:0000256" key="5">
    <source>
        <dbReference type="ARBA" id="ARBA00023065"/>
    </source>
</evidence>
<dbReference type="PATRIC" id="fig|1423770.3.peg.1439"/>
<dbReference type="InterPro" id="IPR013099">
    <property type="entry name" value="K_chnl_dom"/>
</dbReference>
<dbReference type="InterPro" id="IPR028325">
    <property type="entry name" value="VG_K_chnl"/>
</dbReference>
<gene>
    <name evidence="11" type="ORF">FD29_GL001402</name>
</gene>
<accession>A0A0R1QLC6</accession>
<dbReference type="InterPro" id="IPR027359">
    <property type="entry name" value="Volt_channel_dom_sf"/>
</dbReference>
<evidence type="ECO:0000256" key="2">
    <source>
        <dbReference type="ARBA" id="ARBA00022448"/>
    </source>
</evidence>
<evidence type="ECO:0000256" key="3">
    <source>
        <dbReference type="ARBA" id="ARBA00022692"/>
    </source>
</evidence>
<feature type="domain" description="Potassium channel" evidence="10">
    <location>
        <begin position="138"/>
        <end position="211"/>
    </location>
</feature>
<dbReference type="Proteomes" id="UP000050872">
    <property type="component" value="Unassembled WGS sequence"/>
</dbReference>
<feature type="transmembrane region" description="Helical" evidence="9">
    <location>
        <begin position="46"/>
        <end position="64"/>
    </location>
</feature>
<evidence type="ECO:0000256" key="6">
    <source>
        <dbReference type="ARBA" id="ARBA00023136"/>
    </source>
</evidence>
<keyword evidence="5" id="KW-0406">Ion transport</keyword>
<keyword evidence="4 9" id="KW-1133">Transmembrane helix</keyword>
<dbReference type="PRINTS" id="PR00169">
    <property type="entry name" value="KCHANNEL"/>
</dbReference>
<protein>
    <submittedName>
        <fullName evidence="11">Potassium ion channel protein</fullName>
    </submittedName>
</protein>
<evidence type="ECO:0000256" key="8">
    <source>
        <dbReference type="SAM" id="Coils"/>
    </source>
</evidence>
<dbReference type="PANTHER" id="PTHR11537:SF254">
    <property type="entry name" value="POTASSIUM VOLTAGE-GATED CHANNEL PROTEIN SHAB"/>
    <property type="match status" value="1"/>
</dbReference>
<feature type="transmembrane region" description="Helical" evidence="9">
    <location>
        <begin position="12"/>
        <end position="34"/>
    </location>
</feature>
<evidence type="ECO:0000256" key="4">
    <source>
        <dbReference type="ARBA" id="ARBA00022989"/>
    </source>
</evidence>
<keyword evidence="2" id="KW-0813">Transport</keyword>
<evidence type="ECO:0000259" key="10">
    <source>
        <dbReference type="Pfam" id="PF07885"/>
    </source>
</evidence>
<feature type="coiled-coil region" evidence="8">
    <location>
        <begin position="215"/>
        <end position="249"/>
    </location>
</feature>
<organism evidence="11 12">
    <name type="scientific">Companilactobacillus mindensis DSM 14500</name>
    <dbReference type="NCBI Taxonomy" id="1423770"/>
    <lineage>
        <taxon>Bacteria</taxon>
        <taxon>Bacillati</taxon>
        <taxon>Bacillota</taxon>
        <taxon>Bacilli</taxon>
        <taxon>Lactobacillales</taxon>
        <taxon>Lactobacillaceae</taxon>
        <taxon>Companilactobacillus</taxon>
    </lineage>
</organism>
<dbReference type="STRING" id="1423770.FD29_GL001402"/>
<dbReference type="SUPFAM" id="SSF81324">
    <property type="entry name" value="Voltage-gated potassium channels"/>
    <property type="match status" value="1"/>
</dbReference>
<evidence type="ECO:0000256" key="9">
    <source>
        <dbReference type="SAM" id="Phobius"/>
    </source>
</evidence>
<keyword evidence="6 9" id="KW-0472">Membrane</keyword>
<keyword evidence="3 9" id="KW-0812">Transmembrane</keyword>